<protein>
    <submittedName>
        <fullName evidence="4">T9SS type A sorting domain-containing protein</fullName>
    </submittedName>
</protein>
<evidence type="ECO:0000313" key="4">
    <source>
        <dbReference type="EMBL" id="TPV34775.1"/>
    </source>
</evidence>
<keyword evidence="1" id="KW-0732">Signal</keyword>
<dbReference type="Proteomes" id="UP000317332">
    <property type="component" value="Unassembled WGS sequence"/>
</dbReference>
<evidence type="ECO:0000256" key="2">
    <source>
        <dbReference type="SAM" id="Phobius"/>
    </source>
</evidence>
<organism evidence="4 5">
    <name type="scientific">Paucihalobacter ruber</name>
    <dbReference type="NCBI Taxonomy" id="2567861"/>
    <lineage>
        <taxon>Bacteria</taxon>
        <taxon>Pseudomonadati</taxon>
        <taxon>Bacteroidota</taxon>
        <taxon>Flavobacteriia</taxon>
        <taxon>Flavobacteriales</taxon>
        <taxon>Flavobacteriaceae</taxon>
        <taxon>Paucihalobacter</taxon>
    </lineage>
</organism>
<dbReference type="NCBIfam" id="TIGR04183">
    <property type="entry name" value="Por_Secre_tail"/>
    <property type="match status" value="1"/>
</dbReference>
<dbReference type="EMBL" id="VHIQ01000002">
    <property type="protein sequence ID" value="TPV34775.1"/>
    <property type="molecule type" value="Genomic_DNA"/>
</dbReference>
<reference evidence="4 5" key="1">
    <citation type="submission" date="2019-06" db="EMBL/GenBank/DDBJ databases">
        <title>Flavobacteriaceae Paucihalobacterium erythroidium CWB-1, complete genome.</title>
        <authorList>
            <person name="Wu S."/>
        </authorList>
    </citation>
    <scope>NUCLEOTIDE SEQUENCE [LARGE SCALE GENOMIC DNA]</scope>
    <source>
        <strain evidence="4 5">CWB-1</strain>
    </source>
</reference>
<evidence type="ECO:0000259" key="3">
    <source>
        <dbReference type="Pfam" id="PF18962"/>
    </source>
</evidence>
<keyword evidence="5" id="KW-1185">Reference proteome</keyword>
<evidence type="ECO:0000313" key="5">
    <source>
        <dbReference type="Proteomes" id="UP000317332"/>
    </source>
</evidence>
<accession>A0A506PNH8</accession>
<dbReference type="Gene3D" id="2.60.40.10">
    <property type="entry name" value="Immunoglobulins"/>
    <property type="match status" value="1"/>
</dbReference>
<keyword evidence="2" id="KW-0472">Membrane</keyword>
<dbReference type="RefSeq" id="WP_140989198.1">
    <property type="nucleotide sequence ID" value="NZ_VHIQ01000002.1"/>
</dbReference>
<evidence type="ECO:0000256" key="1">
    <source>
        <dbReference type="ARBA" id="ARBA00022729"/>
    </source>
</evidence>
<name>A0A506PNH8_9FLAO</name>
<keyword evidence="2" id="KW-1133">Transmembrane helix</keyword>
<feature type="transmembrane region" description="Helical" evidence="2">
    <location>
        <begin position="12"/>
        <end position="32"/>
    </location>
</feature>
<keyword evidence="2" id="KW-0812">Transmembrane</keyword>
<gene>
    <name evidence="4" type="ORF">FJ651_04380</name>
</gene>
<proteinExistence type="predicted"/>
<feature type="domain" description="Secretion system C-terminal sorting" evidence="3">
    <location>
        <begin position="602"/>
        <end position="668"/>
    </location>
</feature>
<dbReference type="AlphaFoldDB" id="A0A506PNH8"/>
<sequence length="671" mass="72409">MNALQQDKLCLLFLKKQFFIFTFLSFISTVIWSQSITELEYFFGTDPGFGNATSLSVTANTGEVSQSFTLPATGLNEGFQQLNIRALDDQGTWGLYQKVLFYVTETDGEAESIANIATAEYWFDTDPGFGDGTALSISDTPSEVTESFVIPLGNLAEGFHTLAIRTQNTDGVWSLYDNNVFYITEEIDGSNSFSNITGAEYWFDTDPGFGNGTALTISGSPSEVTESFVIPLGSLEPGFHKLGIRTQNTDGTWSLYDKKLFYIFDNEDFEVSPLSEMEFLFDEELGYGTGQTAPIIATGNPDEYLVEIPTDLVSCDIHDIWVSVKNEAGRYSIYNILIDVDVFDNEAPTIVVFPDITVELDASGTGSLTLADVDNGTFDDCELVSVELNQAVFNYTCDNLGSNTVTITATDAEAKVSTQEVVVTVVDNINPVAIAQNITVALNENGIATITGDDLDNGSTDNCSIVNKSVNVSSFSCDNLGANTVTFIVEDAGGNTNSTTAIVTVEDNLNPIAIGQDITVDLAGNPSVTITAEDVNNGSSDNCGSINLSIDVDTFTEEGEFPVVLSVEDAVGNLASVTVTVTVTDSALSVDDNNIENNSIKIHPNPATNVLYFETKISIASFSIIDVTGKLVINQPNPQNQIGVEQLSHGVYFIRFITDSGQSILKRFVKN</sequence>
<dbReference type="OrthoDB" id="9805017at2"/>
<dbReference type="InterPro" id="IPR026444">
    <property type="entry name" value="Secre_tail"/>
</dbReference>
<dbReference type="Pfam" id="PF18962">
    <property type="entry name" value="Por_Secre_tail"/>
    <property type="match status" value="1"/>
</dbReference>
<dbReference type="InterPro" id="IPR013783">
    <property type="entry name" value="Ig-like_fold"/>
</dbReference>
<comment type="caution">
    <text evidence="4">The sequence shown here is derived from an EMBL/GenBank/DDBJ whole genome shotgun (WGS) entry which is preliminary data.</text>
</comment>